<dbReference type="PANTHER" id="PTHR24361">
    <property type="entry name" value="MITOGEN-ACTIVATED KINASE KINASE KINASE"/>
    <property type="match status" value="1"/>
</dbReference>
<dbReference type="PROSITE" id="PS00108">
    <property type="entry name" value="PROTEIN_KINASE_ST"/>
    <property type="match status" value="1"/>
</dbReference>
<comment type="catalytic activity">
    <reaction evidence="8">
        <text>L-seryl-[protein] + ATP = O-phospho-L-seryl-[protein] + ADP + H(+)</text>
        <dbReference type="Rhea" id="RHEA:17989"/>
        <dbReference type="Rhea" id="RHEA-COMP:9863"/>
        <dbReference type="Rhea" id="RHEA-COMP:11604"/>
        <dbReference type="ChEBI" id="CHEBI:15378"/>
        <dbReference type="ChEBI" id="CHEBI:29999"/>
        <dbReference type="ChEBI" id="CHEBI:30616"/>
        <dbReference type="ChEBI" id="CHEBI:83421"/>
        <dbReference type="ChEBI" id="CHEBI:456216"/>
        <dbReference type="EC" id="2.7.11.1"/>
    </reaction>
</comment>
<evidence type="ECO:0000256" key="2">
    <source>
        <dbReference type="ARBA" id="ARBA00022527"/>
    </source>
</evidence>
<keyword evidence="4" id="KW-0547">Nucleotide-binding</keyword>
<accession>A0AAD5VL86</accession>
<dbReference type="PROSITE" id="PS50011">
    <property type="entry name" value="PROTEIN_KINASE_DOM"/>
    <property type="match status" value="1"/>
</dbReference>
<dbReference type="SUPFAM" id="SSF56112">
    <property type="entry name" value="Protein kinase-like (PK-like)"/>
    <property type="match status" value="1"/>
</dbReference>
<dbReference type="Gene3D" id="1.10.510.10">
    <property type="entry name" value="Transferase(Phosphotransferase) domain 1"/>
    <property type="match status" value="1"/>
</dbReference>
<keyword evidence="2" id="KW-0723">Serine/threonine-protein kinase</keyword>
<evidence type="ECO:0000313" key="11">
    <source>
        <dbReference type="Proteomes" id="UP001213000"/>
    </source>
</evidence>
<keyword evidence="11" id="KW-1185">Reference proteome</keyword>
<evidence type="ECO:0000256" key="6">
    <source>
        <dbReference type="ARBA" id="ARBA00022840"/>
    </source>
</evidence>
<keyword evidence="6" id="KW-0067">ATP-binding</keyword>
<evidence type="ECO:0000259" key="9">
    <source>
        <dbReference type="PROSITE" id="PS50011"/>
    </source>
</evidence>
<dbReference type="GO" id="GO:0005737">
    <property type="term" value="C:cytoplasm"/>
    <property type="evidence" value="ECO:0007669"/>
    <property type="project" value="TreeGrafter"/>
</dbReference>
<keyword evidence="5" id="KW-0418">Kinase</keyword>
<keyword evidence="3" id="KW-0808">Transferase</keyword>
<evidence type="ECO:0000256" key="4">
    <source>
        <dbReference type="ARBA" id="ARBA00022741"/>
    </source>
</evidence>
<evidence type="ECO:0000256" key="1">
    <source>
        <dbReference type="ARBA" id="ARBA00012513"/>
    </source>
</evidence>
<proteinExistence type="predicted"/>
<evidence type="ECO:0000256" key="3">
    <source>
        <dbReference type="ARBA" id="ARBA00022679"/>
    </source>
</evidence>
<evidence type="ECO:0000256" key="8">
    <source>
        <dbReference type="ARBA" id="ARBA00048679"/>
    </source>
</evidence>
<dbReference type="InterPro" id="IPR008271">
    <property type="entry name" value="Ser/Thr_kinase_AS"/>
</dbReference>
<evidence type="ECO:0000256" key="7">
    <source>
        <dbReference type="ARBA" id="ARBA00047899"/>
    </source>
</evidence>
<gene>
    <name evidence="10" type="ORF">NP233_g8965</name>
</gene>
<comment type="catalytic activity">
    <reaction evidence="7">
        <text>L-threonyl-[protein] + ATP = O-phospho-L-threonyl-[protein] + ADP + H(+)</text>
        <dbReference type="Rhea" id="RHEA:46608"/>
        <dbReference type="Rhea" id="RHEA-COMP:11060"/>
        <dbReference type="Rhea" id="RHEA-COMP:11605"/>
        <dbReference type="ChEBI" id="CHEBI:15378"/>
        <dbReference type="ChEBI" id="CHEBI:30013"/>
        <dbReference type="ChEBI" id="CHEBI:30616"/>
        <dbReference type="ChEBI" id="CHEBI:61977"/>
        <dbReference type="ChEBI" id="CHEBI:456216"/>
        <dbReference type="EC" id="2.7.11.1"/>
    </reaction>
</comment>
<evidence type="ECO:0000256" key="5">
    <source>
        <dbReference type="ARBA" id="ARBA00022777"/>
    </source>
</evidence>
<dbReference type="SMART" id="SM00220">
    <property type="entry name" value="S_TKc"/>
    <property type="match status" value="1"/>
</dbReference>
<dbReference type="PANTHER" id="PTHR24361:SF433">
    <property type="entry name" value="PROTEIN KINASE DOMAIN-CONTAINING PROTEIN"/>
    <property type="match status" value="1"/>
</dbReference>
<dbReference type="InterPro" id="IPR011009">
    <property type="entry name" value="Kinase-like_dom_sf"/>
</dbReference>
<sequence>MPLSALTRFESPMITRIKAQHDLSGYPGGLVIIARATLAGEPVEDATLLVGRPASSASRRLSRASKIDYRPYDTLVSVLRVYFYCLHLYLLSRFLTSLWLTIDSETAKSLRSAPRVLHLSCVVHRKMGNRNSSRSPTSDEICRALALVEDPQARKFFAKLRLQNEAQASRLAKTAGVYPASLQLKDGGVQCNTAPEYVIASGGFGDLFKGKLGSQTVSAKAPRFYSSQGERNLIIQHMSDMSNGLSYFHELGIIHADLKGSNVLISATGRALLADFGASRVDMTVASTTVACTLTTYWMAPELFESEGAPKSTKASDVWALAGTCYEALTGKYPFADKFPREVALLQAFCENRAGIPTEPAYLSVLEAQVWAQLKKCWNYRPVDRPSADGMRRFFHGLIYVDKRPSPNAEMKRNYKEVGKVKAKAVIDYKVVNEVVTRMEREVS</sequence>
<dbReference type="AlphaFoldDB" id="A0AAD5VL86"/>
<dbReference type="EMBL" id="JANIEX010000763">
    <property type="protein sequence ID" value="KAJ3563403.1"/>
    <property type="molecule type" value="Genomic_DNA"/>
</dbReference>
<dbReference type="Pfam" id="PF00069">
    <property type="entry name" value="Pkinase"/>
    <property type="match status" value="1"/>
</dbReference>
<dbReference type="GO" id="GO:0004674">
    <property type="term" value="F:protein serine/threonine kinase activity"/>
    <property type="evidence" value="ECO:0007669"/>
    <property type="project" value="UniProtKB-KW"/>
</dbReference>
<dbReference type="GO" id="GO:0005524">
    <property type="term" value="F:ATP binding"/>
    <property type="evidence" value="ECO:0007669"/>
    <property type="project" value="UniProtKB-KW"/>
</dbReference>
<reference evidence="10" key="1">
    <citation type="submission" date="2022-07" db="EMBL/GenBank/DDBJ databases">
        <title>Genome Sequence of Leucocoprinus birnbaumii.</title>
        <authorList>
            <person name="Buettner E."/>
        </authorList>
    </citation>
    <scope>NUCLEOTIDE SEQUENCE</scope>
    <source>
        <strain evidence="10">VT141</strain>
    </source>
</reference>
<protein>
    <recommendedName>
        <fullName evidence="1">non-specific serine/threonine protein kinase</fullName>
        <ecNumber evidence="1">2.7.11.1</ecNumber>
    </recommendedName>
</protein>
<dbReference type="InterPro" id="IPR053235">
    <property type="entry name" value="Ser_Thr_kinase"/>
</dbReference>
<feature type="domain" description="Protein kinase" evidence="9">
    <location>
        <begin position="84"/>
        <end position="399"/>
    </location>
</feature>
<name>A0AAD5VL86_9AGAR</name>
<dbReference type="InterPro" id="IPR000719">
    <property type="entry name" value="Prot_kinase_dom"/>
</dbReference>
<evidence type="ECO:0000313" key="10">
    <source>
        <dbReference type="EMBL" id="KAJ3563403.1"/>
    </source>
</evidence>
<organism evidence="10 11">
    <name type="scientific">Leucocoprinus birnbaumii</name>
    <dbReference type="NCBI Taxonomy" id="56174"/>
    <lineage>
        <taxon>Eukaryota</taxon>
        <taxon>Fungi</taxon>
        <taxon>Dikarya</taxon>
        <taxon>Basidiomycota</taxon>
        <taxon>Agaricomycotina</taxon>
        <taxon>Agaricomycetes</taxon>
        <taxon>Agaricomycetidae</taxon>
        <taxon>Agaricales</taxon>
        <taxon>Agaricineae</taxon>
        <taxon>Agaricaceae</taxon>
        <taxon>Leucocoprinus</taxon>
    </lineage>
</organism>
<dbReference type="EC" id="2.7.11.1" evidence="1"/>
<dbReference type="Proteomes" id="UP001213000">
    <property type="component" value="Unassembled WGS sequence"/>
</dbReference>
<comment type="caution">
    <text evidence="10">The sequence shown here is derived from an EMBL/GenBank/DDBJ whole genome shotgun (WGS) entry which is preliminary data.</text>
</comment>